<dbReference type="SUPFAM" id="SSF50969">
    <property type="entry name" value="YVTN repeat-like/Quinoprotein amine dehydrogenase"/>
    <property type="match status" value="1"/>
</dbReference>
<organism evidence="1 2">
    <name type="scientific">Streptomyces goshikiensis</name>
    <dbReference type="NCBI Taxonomy" id="1942"/>
    <lineage>
        <taxon>Bacteria</taxon>
        <taxon>Bacillati</taxon>
        <taxon>Actinomycetota</taxon>
        <taxon>Actinomycetes</taxon>
        <taxon>Kitasatosporales</taxon>
        <taxon>Streptomycetaceae</taxon>
        <taxon>Streptomyces</taxon>
    </lineage>
</organism>
<proteinExistence type="predicted"/>
<evidence type="ECO:0008006" key="3">
    <source>
        <dbReference type="Google" id="ProtNLM"/>
    </source>
</evidence>
<gene>
    <name evidence="1" type="ORF">OHU17_33060</name>
</gene>
<accession>A0ABZ1RUG4</accession>
<keyword evidence="2" id="KW-1185">Reference proteome</keyword>
<evidence type="ECO:0000313" key="1">
    <source>
        <dbReference type="EMBL" id="WUO50283.1"/>
    </source>
</evidence>
<protein>
    <recommendedName>
        <fullName evidence="3">WD40 repeat domain-containing protein</fullName>
    </recommendedName>
</protein>
<sequence>MPLICGHDAPAYGLPLCEHLRAATATGSPLDHHTYYVGEGVERYRICGPCGNEKTVTASPVCEECFDAAEGAPAGVVGLPETLEAPRPVGGEVETTDLPSGAGRVIDVAPTRGGLLLLDEEGRILLWETGARTCRELARGSVTVPDGSEPWCGREQTRRLHASRDGAFAAVVIDYGRHGEVYDLSSGAVTLTLENDGYHSDTVPFSLAFTEHDGRNVLLHRRQWSLIEAVDPATGEVLAAMPVEEESADWSGYFQGALHLSPGGTRIASDAWCWHPAGRPVAWNLGHWLTEGEGAWRTGNGWAALPPCEYYWNRPMAWLDEDRIVIGGLGEDEEEIVPGARVFDVSRVETDQWGHRNPVEVATFGGPEGAFFSADGLLFSAGADGLDIWDPVAGARTGSVPGFVPTHHDALAGHLLALDPARGAIRRWPMSGSRR</sequence>
<dbReference type="EMBL" id="CP108057">
    <property type="protein sequence ID" value="WUO50283.1"/>
    <property type="molecule type" value="Genomic_DNA"/>
</dbReference>
<dbReference type="Proteomes" id="UP001432075">
    <property type="component" value="Chromosome"/>
</dbReference>
<reference evidence="1" key="1">
    <citation type="submission" date="2022-10" db="EMBL/GenBank/DDBJ databases">
        <title>The complete genomes of actinobacterial strains from the NBC collection.</title>
        <authorList>
            <person name="Joergensen T.S."/>
            <person name="Alvarez Arevalo M."/>
            <person name="Sterndorff E.B."/>
            <person name="Faurdal D."/>
            <person name="Vuksanovic O."/>
            <person name="Mourched A.-S."/>
            <person name="Charusanti P."/>
            <person name="Shaw S."/>
            <person name="Blin K."/>
            <person name="Weber T."/>
        </authorList>
    </citation>
    <scope>NUCLEOTIDE SEQUENCE</scope>
    <source>
        <strain evidence="1">NBC_00283</strain>
    </source>
</reference>
<evidence type="ECO:0000313" key="2">
    <source>
        <dbReference type="Proteomes" id="UP001432075"/>
    </source>
</evidence>
<dbReference type="InterPro" id="IPR011044">
    <property type="entry name" value="Quino_amine_DH_bsu"/>
</dbReference>
<dbReference type="RefSeq" id="WP_328777149.1">
    <property type="nucleotide sequence ID" value="NZ_CP108057.1"/>
</dbReference>
<name>A0ABZ1RUG4_9ACTN</name>